<sequence>MDMSRAGELPVDFHYGPWGNWPSEILIASVGRHMHRFRSFSWTYEARSLNLTLPAPMLQSCTCAETFYALPSEFLGGSAGRLRTLHIGDTRFPHTCPALATVKHLRASCQWHANGDLRFHAIFALCPRLEVLHLRHIHIRADGALPVGPVPRTLRVVKLHARADCDLVQLYNASVLVSVPHVRLKQPLTTAYNMSPFLNGALSLSILLEPRKKATIVAEMPHSREHTLVLYELEQVFKPAIFVAKILRDMKTATVGSLRVLLGLLSLLVAAELPWPGVLQLTVDIFERDANDTQPFQFGDGSRRFRWEPLDCLHSLSQSFPALNSLVLSLHSNDTTTATSMIDGEELAQYLSEVNNLGLSEKGVMRLPAFVQNQRANFGGDIEPDIEALEIGSCHRVEGKALDLDERESGRESVELRDQRARAVCDWAT</sequence>
<gene>
    <name evidence="1" type="ORF">AURDEDRAFT_187258</name>
</gene>
<dbReference type="InParanoid" id="J0D1R4"/>
<dbReference type="KEGG" id="adl:AURDEDRAFT_187258"/>
<evidence type="ECO:0000313" key="2">
    <source>
        <dbReference type="Proteomes" id="UP000006514"/>
    </source>
</evidence>
<dbReference type="Proteomes" id="UP000006514">
    <property type="component" value="Unassembled WGS sequence"/>
</dbReference>
<keyword evidence="2" id="KW-1185">Reference proteome</keyword>
<protein>
    <submittedName>
        <fullName evidence="1">Uncharacterized protein</fullName>
    </submittedName>
</protein>
<dbReference type="EMBL" id="JH687810">
    <property type="protein sequence ID" value="EJD39776.1"/>
    <property type="molecule type" value="Genomic_DNA"/>
</dbReference>
<proteinExistence type="predicted"/>
<evidence type="ECO:0000313" key="1">
    <source>
        <dbReference type="EMBL" id="EJD39776.1"/>
    </source>
</evidence>
<reference evidence="2" key="1">
    <citation type="journal article" date="2012" name="Science">
        <title>The Paleozoic origin of enzymatic lignin decomposition reconstructed from 31 fungal genomes.</title>
        <authorList>
            <person name="Floudas D."/>
            <person name="Binder M."/>
            <person name="Riley R."/>
            <person name="Barry K."/>
            <person name="Blanchette R.A."/>
            <person name="Henrissat B."/>
            <person name="Martinez A.T."/>
            <person name="Otillar R."/>
            <person name="Spatafora J.W."/>
            <person name="Yadav J.S."/>
            <person name="Aerts A."/>
            <person name="Benoit I."/>
            <person name="Boyd A."/>
            <person name="Carlson A."/>
            <person name="Copeland A."/>
            <person name="Coutinho P.M."/>
            <person name="de Vries R.P."/>
            <person name="Ferreira P."/>
            <person name="Findley K."/>
            <person name="Foster B."/>
            <person name="Gaskell J."/>
            <person name="Glotzer D."/>
            <person name="Gorecki P."/>
            <person name="Heitman J."/>
            <person name="Hesse C."/>
            <person name="Hori C."/>
            <person name="Igarashi K."/>
            <person name="Jurgens J.A."/>
            <person name="Kallen N."/>
            <person name="Kersten P."/>
            <person name="Kohler A."/>
            <person name="Kuees U."/>
            <person name="Kumar T.K.A."/>
            <person name="Kuo A."/>
            <person name="LaButti K."/>
            <person name="Larrondo L.F."/>
            <person name="Lindquist E."/>
            <person name="Ling A."/>
            <person name="Lombard V."/>
            <person name="Lucas S."/>
            <person name="Lundell T."/>
            <person name="Martin R."/>
            <person name="McLaughlin D.J."/>
            <person name="Morgenstern I."/>
            <person name="Morin E."/>
            <person name="Murat C."/>
            <person name="Nagy L.G."/>
            <person name="Nolan M."/>
            <person name="Ohm R.A."/>
            <person name="Patyshakuliyeva A."/>
            <person name="Rokas A."/>
            <person name="Ruiz-Duenas F.J."/>
            <person name="Sabat G."/>
            <person name="Salamov A."/>
            <person name="Samejima M."/>
            <person name="Schmutz J."/>
            <person name="Slot J.C."/>
            <person name="St John F."/>
            <person name="Stenlid J."/>
            <person name="Sun H."/>
            <person name="Sun S."/>
            <person name="Syed K."/>
            <person name="Tsang A."/>
            <person name="Wiebenga A."/>
            <person name="Young D."/>
            <person name="Pisabarro A."/>
            <person name="Eastwood D.C."/>
            <person name="Martin F."/>
            <person name="Cullen D."/>
            <person name="Grigoriev I.V."/>
            <person name="Hibbett D.S."/>
        </authorList>
    </citation>
    <scope>NUCLEOTIDE SEQUENCE [LARGE SCALE GENOMIC DNA]</scope>
    <source>
        <strain evidence="2">TFB10046</strain>
    </source>
</reference>
<organism evidence="1 2">
    <name type="scientific">Auricularia subglabra (strain TFB-10046 / SS5)</name>
    <name type="common">White-rot fungus</name>
    <name type="synonym">Auricularia delicata (strain TFB10046)</name>
    <dbReference type="NCBI Taxonomy" id="717982"/>
    <lineage>
        <taxon>Eukaryota</taxon>
        <taxon>Fungi</taxon>
        <taxon>Dikarya</taxon>
        <taxon>Basidiomycota</taxon>
        <taxon>Agaricomycotina</taxon>
        <taxon>Agaricomycetes</taxon>
        <taxon>Auriculariales</taxon>
        <taxon>Auriculariaceae</taxon>
        <taxon>Auricularia</taxon>
    </lineage>
</organism>
<dbReference type="AlphaFoldDB" id="J0D1R4"/>
<name>J0D1R4_AURST</name>
<accession>J0D1R4</accession>